<gene>
    <name evidence="2" type="ORF">RASY3_00885</name>
</gene>
<evidence type="ECO:0000313" key="2">
    <source>
        <dbReference type="EMBL" id="EXM40914.1"/>
    </source>
</evidence>
<sequence>MRPNCETTLGSIWEAIKTKAKQVGEWIKENALAIIIAAVIVVAAIIVCVFCPAAVIAIIGIIVSALSAVMGIADLVCMAFTGKDVATWLAEDMHLTTLSQIYKGLGWGLDIASIILPVGAGIKSAMTVGKQTFTQASKTVLKQSWNGVKEGFAAFKTACKSDGIMKTLGKTSLKILGFDDIAELKNIGKFKNNSLIPLSSKHWDVDLDNMCMTPKSSEASAALKDASKKLKLEVELDSVPLTKNGKLIDVDWDAISMKIELPNGDTITHLDMDQGFDMKNLGFGGAKGGYDNALDKFMSTKKYDGFDGSLRGEIYGKPSSRVNDTLNGALKTDGVRYTSMSIDKKRPNSNGIFNVQGFTAHENYNMMYEHFVPSELHNFIDSPGGINHTGGIAHLKSEIRMIRNIDHLFVRSGVSTGINLLAAGESELRSYLFE</sequence>
<dbReference type="PATRIC" id="fig|1341156.4.peg.713"/>
<dbReference type="OrthoDB" id="2872697at2"/>
<reference evidence="2 3" key="1">
    <citation type="submission" date="2013-06" db="EMBL/GenBank/DDBJ databases">
        <title>Rumen cellulosomics: divergent fiber-degrading strategies revealed by comparative genome-wide analysis of six Ruminococcal strains.</title>
        <authorList>
            <person name="Dassa B."/>
            <person name="Borovok I."/>
            <person name="Lamed R."/>
            <person name="Flint H."/>
            <person name="Yeoman C.J."/>
            <person name="White B."/>
            <person name="Bayer E.A."/>
        </authorList>
    </citation>
    <scope>NUCLEOTIDE SEQUENCE [LARGE SCALE GENOMIC DNA]</scope>
    <source>
        <strain evidence="2 3">SY3</strain>
    </source>
</reference>
<dbReference type="EMBL" id="JEOB01000001">
    <property type="protein sequence ID" value="EXM40914.1"/>
    <property type="molecule type" value="Genomic_DNA"/>
</dbReference>
<feature type="transmembrane region" description="Helical" evidence="1">
    <location>
        <begin position="58"/>
        <end position="81"/>
    </location>
</feature>
<dbReference type="AlphaFoldDB" id="A0A011UJU3"/>
<organism evidence="2 3">
    <name type="scientific">Ruminococcus albus SY3</name>
    <dbReference type="NCBI Taxonomy" id="1341156"/>
    <lineage>
        <taxon>Bacteria</taxon>
        <taxon>Bacillati</taxon>
        <taxon>Bacillota</taxon>
        <taxon>Clostridia</taxon>
        <taxon>Eubacteriales</taxon>
        <taxon>Oscillospiraceae</taxon>
        <taxon>Ruminococcus</taxon>
    </lineage>
</organism>
<dbReference type="RefSeq" id="WP_037284286.1">
    <property type="nucleotide sequence ID" value="NZ_JEOB01000001.1"/>
</dbReference>
<accession>A0A011UJU3</accession>
<proteinExistence type="predicted"/>
<keyword evidence="3" id="KW-1185">Reference proteome</keyword>
<feature type="transmembrane region" description="Helical" evidence="1">
    <location>
        <begin position="31"/>
        <end position="51"/>
    </location>
</feature>
<name>A0A011UJU3_RUMAL</name>
<keyword evidence="1" id="KW-0812">Transmembrane</keyword>
<evidence type="ECO:0000313" key="3">
    <source>
        <dbReference type="Proteomes" id="UP000021369"/>
    </source>
</evidence>
<comment type="caution">
    <text evidence="2">The sequence shown here is derived from an EMBL/GenBank/DDBJ whole genome shotgun (WGS) entry which is preliminary data.</text>
</comment>
<keyword evidence="1" id="KW-0472">Membrane</keyword>
<keyword evidence="1" id="KW-1133">Transmembrane helix</keyword>
<protein>
    <submittedName>
        <fullName evidence="2">Uncharacterized protein</fullName>
    </submittedName>
</protein>
<dbReference type="Proteomes" id="UP000021369">
    <property type="component" value="Unassembled WGS sequence"/>
</dbReference>
<evidence type="ECO:0000256" key="1">
    <source>
        <dbReference type="SAM" id="Phobius"/>
    </source>
</evidence>